<dbReference type="GO" id="GO:0097730">
    <property type="term" value="C:non-motile cilium"/>
    <property type="evidence" value="ECO:0007669"/>
    <property type="project" value="InterPro"/>
</dbReference>
<dbReference type="InterPro" id="IPR058685">
    <property type="entry name" value="Ig_NPHP4_4th"/>
</dbReference>
<evidence type="ECO:0000313" key="12">
    <source>
        <dbReference type="RefSeq" id="XP_030078409.1"/>
    </source>
</evidence>
<evidence type="ECO:0000313" key="10">
    <source>
        <dbReference type="RefSeq" id="XP_030078407.1"/>
    </source>
</evidence>
<evidence type="ECO:0000259" key="3">
    <source>
        <dbReference type="Pfam" id="PF26173"/>
    </source>
</evidence>
<dbReference type="InterPro" id="IPR029775">
    <property type="entry name" value="NPHP4"/>
</dbReference>
<feature type="domain" description="NPHP4 C2-like" evidence="4">
    <location>
        <begin position="604"/>
        <end position="837"/>
    </location>
</feature>
<dbReference type="InterPro" id="IPR058764">
    <property type="entry name" value="NPHP4_SK"/>
</dbReference>
<organism evidence="8 13">
    <name type="scientific">Microcaecilia unicolor</name>
    <dbReference type="NCBI Taxonomy" id="1415580"/>
    <lineage>
        <taxon>Eukaryota</taxon>
        <taxon>Metazoa</taxon>
        <taxon>Chordata</taxon>
        <taxon>Craniata</taxon>
        <taxon>Vertebrata</taxon>
        <taxon>Euteleostomi</taxon>
        <taxon>Amphibia</taxon>
        <taxon>Gymnophiona</taxon>
        <taxon>Siphonopidae</taxon>
        <taxon>Microcaecilia</taxon>
    </lineage>
</organism>
<dbReference type="Pfam" id="PF26173">
    <property type="entry name" value="NPHP4_SK"/>
    <property type="match status" value="1"/>
</dbReference>
<feature type="domain" description="NPHP4 Ig-like" evidence="5">
    <location>
        <begin position="1341"/>
        <end position="1435"/>
    </location>
</feature>
<keyword evidence="8" id="KW-1185">Reference proteome</keyword>
<protein>
    <submittedName>
        <fullName evidence="9 10">Nephrocystin-4 isoform X1</fullName>
    </submittedName>
</protein>
<evidence type="ECO:0000313" key="11">
    <source>
        <dbReference type="RefSeq" id="XP_030078408.1"/>
    </source>
</evidence>
<dbReference type="PANTHER" id="PTHR31043:SF3">
    <property type="entry name" value="NEPHROCYSTIN-4"/>
    <property type="match status" value="1"/>
</dbReference>
<feature type="region of interest" description="Disordered" evidence="1">
    <location>
        <begin position="472"/>
        <end position="512"/>
    </location>
</feature>
<dbReference type="Pfam" id="PF26189">
    <property type="entry name" value="Ig_NPHP4_2nd"/>
    <property type="match status" value="1"/>
</dbReference>
<evidence type="ECO:0000259" key="2">
    <source>
        <dbReference type="Pfam" id="PF26015"/>
    </source>
</evidence>
<dbReference type="Pfam" id="PF26015">
    <property type="entry name" value="Ig_NPH4_3rd"/>
    <property type="match status" value="1"/>
</dbReference>
<dbReference type="RefSeq" id="XP_030078407.1">
    <property type="nucleotide sequence ID" value="XM_030222547.1"/>
</dbReference>
<dbReference type="Proteomes" id="UP000515156">
    <property type="component" value="Chromosome 13"/>
</dbReference>
<evidence type="ECO:0000313" key="8">
    <source>
        <dbReference type="Proteomes" id="UP000515156"/>
    </source>
</evidence>
<dbReference type="InterPro" id="IPR058765">
    <property type="entry name" value="NPHP4_C2-like"/>
</dbReference>
<evidence type="ECO:0000259" key="6">
    <source>
        <dbReference type="Pfam" id="PF26189"/>
    </source>
</evidence>
<dbReference type="GeneID" id="115482616"/>
<gene>
    <name evidence="9 10 11 12 13 14" type="primary">NPHP4</name>
</gene>
<evidence type="ECO:0000259" key="7">
    <source>
        <dbReference type="Pfam" id="PF26190"/>
    </source>
</evidence>
<feature type="compositionally biased region" description="Polar residues" evidence="1">
    <location>
        <begin position="484"/>
        <end position="495"/>
    </location>
</feature>
<dbReference type="RefSeq" id="XP_030078406.1">
    <property type="nucleotide sequence ID" value="XM_030222546.1"/>
</dbReference>
<reference evidence="9 10" key="1">
    <citation type="submission" date="2025-04" db="UniProtKB">
        <authorList>
            <consortium name="RefSeq"/>
        </authorList>
    </citation>
    <scope>IDENTIFICATION</scope>
</reference>
<dbReference type="PANTHER" id="PTHR31043">
    <property type="entry name" value="NEPHROCYSTIN-4"/>
    <property type="match status" value="1"/>
</dbReference>
<dbReference type="InterPro" id="IPR058687">
    <property type="entry name" value="Ig_NPHP4_1st"/>
</dbReference>
<dbReference type="Pfam" id="PF26190">
    <property type="entry name" value="Ig_NPHP4_1st"/>
    <property type="match status" value="1"/>
</dbReference>
<dbReference type="CDD" id="cd22239">
    <property type="entry name" value="NPHP4"/>
    <property type="match status" value="1"/>
</dbReference>
<dbReference type="GO" id="GO:0097546">
    <property type="term" value="C:ciliary base"/>
    <property type="evidence" value="ECO:0007669"/>
    <property type="project" value="TreeGrafter"/>
</dbReference>
<accession>A0A6P8A0U6</accession>
<sequence length="1436" mass="162268">MNNWQHIFAQNLTVPPHPQWRRHSHNESSGFQLIIKTVEGATIKQSALEGLSTVEYQLRVSLFDITYRYFFGKTWKSSGKCIKTVPGQPPRITFNEPLYFHTSLTHTNLVAVIEIVALAKNHDGSQRNLSCGFGILQLFSNQCKPTEPSTQSKRIKLYHGTPRALLHPILQDLIELNKCLTLIENSQVYYTFRPHPPLETVKHLLPENLLTSGLERIPGMVPAQGETYDALRKPQLQKVVTCHLDKLSLQLYPSLEKFEGELLELLNHDRLLKDNSMPDGNSLVIQERRLHIGVHNGLCFIQKPHVVIVVPEREALRGRSASFNKKCEANFKSSSSMPVLVLRSRIRLTEMVNHPGFAVVFQLEYVLSGVGGVDGKVQSTSSLCTPAYMHMIRWAAWNPFMESSSSEVILPLQGGPQHNPSNDLVYKTPSTNMTSHEVKQVECGTVHFHFSVRSEGHLGTSIDSIADVSQELPQPKRAPKTTHSKSLTQISFSPPESQPGPALSISQLSTSPRYPTISHSTATLLQQQIPGQLLPSPMAYQHSHAELPYASNITHLEVNLSQNDLAPKSSQVDQLEELAFSPVHAPIVAMGTQTGRVTSVLSRASLARLHSVGFPEILDSNNEPAEIIDPSDPVTFNAQREEADYLQCNEILLQFLAFTRIPQEGMQAKWPNTIYFTFQFYRFPPVTTPRLQLRNMDQSGLANSDLSQILMQINKDGSINYGSPGFQLKYMVDPEFLKPGEKRWFIRYLALQTLQIDIWDGDSLLLIGSAAVEMKHLLRQGRTAVQASHELEVITTEYEQDSMVMSGDMTKHGAVKPIGVYTVVKGRLHLRLGNIGHVCKHKFGKSDVLPPSRSRVITSHDGASGFRGGSLFSHNTANVKNVSQAQKLADMDSELAAMLLSRMKEVSASLQHTNREADAIRRRKLERMIAVRQQESQENVSLRKSVLLARREERVQHARDLQIIDSYRDRIKAESISNMLSQAITSHYTIYSTLGTAEFFEFVLKNPYNVQHTITIEIDNPELSVIVDTREWRHFKELTNTLTAIEEDMFHLQENIHTPQLYLRPRETIHIPFKYQTFSSAHLTMAQGPKMMEFDKGTEHATQRKSNVMLSKRIKISFKTEDSKPIAILQVNVEPQPHVIDQTFRFYHPELTFLKKSIRLPPWYTLPGAPVGMEGEEPQIHVQCSDPNIICDSRRMGPGEPQDVFLKVAGGPSPQIKKFFVTIYTDPWFAAPVQIWQFYIHSLQRVDVSCVTGQLTRLSLVLRGTQTVRKVKGYTSHPQELKIYPENVFVLPPNGVQDLHIGVRPEKAGSRFIYLNLVDVDYHQLVASWLVCVTCRQPLISKAFEITLAARGGKGANKKITYTNPYPSRRLYSLHTNRPDLLQFKEDTFEINGGEAYTIGLRFAPSQNAGTEEILIYINDQEDKNEETFCVKVIYE</sequence>
<dbReference type="Pfam" id="PF26186">
    <property type="entry name" value="NPHP4_C2_3rd"/>
    <property type="match status" value="1"/>
</dbReference>
<dbReference type="CTD" id="261734"/>
<evidence type="ECO:0000256" key="1">
    <source>
        <dbReference type="SAM" id="MobiDB-lite"/>
    </source>
</evidence>
<evidence type="ECO:0000259" key="5">
    <source>
        <dbReference type="Pfam" id="PF26187"/>
    </source>
</evidence>
<evidence type="ECO:0000259" key="4">
    <source>
        <dbReference type="Pfam" id="PF26186"/>
    </source>
</evidence>
<dbReference type="OrthoDB" id="313446at2759"/>
<dbReference type="RefSeq" id="XP_030078408.1">
    <property type="nucleotide sequence ID" value="XM_030222548.1"/>
</dbReference>
<feature type="domain" description="NPHP4 Ig-like" evidence="6">
    <location>
        <begin position="1144"/>
        <end position="1241"/>
    </location>
</feature>
<dbReference type="RefSeq" id="XP_030078411.1">
    <property type="nucleotide sequence ID" value="XM_030222551.1"/>
</dbReference>
<feature type="domain" description="NPHP4 Ig-like" evidence="2">
    <location>
        <begin position="1252"/>
        <end position="1336"/>
    </location>
</feature>
<evidence type="ECO:0000313" key="9">
    <source>
        <dbReference type="RefSeq" id="XP_030078406.1"/>
    </source>
</evidence>
<dbReference type="Pfam" id="PF26187">
    <property type="entry name" value="Ig_NPHP4_4th"/>
    <property type="match status" value="1"/>
</dbReference>
<dbReference type="KEGG" id="muo:115482616"/>
<proteinExistence type="predicted"/>
<dbReference type="GO" id="GO:0036064">
    <property type="term" value="C:ciliary basal body"/>
    <property type="evidence" value="ECO:0007669"/>
    <property type="project" value="TreeGrafter"/>
</dbReference>
<dbReference type="InterPro" id="IPR058686">
    <property type="entry name" value="Ig_NPHP4_3rd"/>
</dbReference>
<dbReference type="GO" id="GO:0035869">
    <property type="term" value="C:ciliary transition zone"/>
    <property type="evidence" value="ECO:0007669"/>
    <property type="project" value="TreeGrafter"/>
</dbReference>
<dbReference type="RefSeq" id="XP_030078409.1">
    <property type="nucleotide sequence ID" value="XM_030222549.1"/>
</dbReference>
<dbReference type="RefSeq" id="XP_030078410.1">
    <property type="nucleotide sequence ID" value="XM_030222550.1"/>
</dbReference>
<dbReference type="InterPro" id="IPR058688">
    <property type="entry name" value="Ig_NPHP4_2nd"/>
</dbReference>
<dbReference type="GO" id="GO:0090090">
    <property type="term" value="P:negative regulation of canonical Wnt signaling pathway"/>
    <property type="evidence" value="ECO:0007669"/>
    <property type="project" value="InterPro"/>
</dbReference>
<name>A0A6P8A0U6_9AMPH</name>
<dbReference type="GO" id="GO:1904491">
    <property type="term" value="P:protein localization to ciliary transition zone"/>
    <property type="evidence" value="ECO:0007669"/>
    <property type="project" value="TreeGrafter"/>
</dbReference>
<feature type="domain" description="NPHP4 SK-like" evidence="3">
    <location>
        <begin position="915"/>
        <end position="983"/>
    </location>
</feature>
<feature type="domain" description="NPHP4 Ig-like" evidence="7">
    <location>
        <begin position="987"/>
        <end position="1137"/>
    </location>
</feature>
<evidence type="ECO:0000313" key="14">
    <source>
        <dbReference type="RefSeq" id="XP_030078411.1"/>
    </source>
</evidence>
<evidence type="ECO:0000313" key="13">
    <source>
        <dbReference type="RefSeq" id="XP_030078410.1"/>
    </source>
</evidence>